<sequence length="376" mass="43365">MEELPAELMMDILSRLPVKTIIHCKLVCKNWRNLVSDRGGPRNFFQRNGPVARATGTSKVGPPLVSDSSFVNLHLSRSRAPTDFNFIIHNHAYANYKNPGKLQLMEIEDKVDHRHLHYHRLFIVDLNLVPSLKKTRICHVGSVNGLICLWHRSLNHDCTYICNLVTRECMILPRQPFFRDSFVGVVFCFGVSSPTGEYKVVRASHRKTLPNANKPSQPSLLLEVERSRGPVPVPYWLHPFRNFKGTFLNNHCHWIVCDVENTNKKIETFQLFPSPPSAKDHRQSLAILRGCLCKLDACDSQMTIWVMKEYGIKNSWHKEVVITREIMVDLVRSFFKSIHLIEGLRDGRILMVFETNYVYLIHELKPLKTQKCLSLA</sequence>
<dbReference type="PROSITE" id="PS50181">
    <property type="entry name" value="FBOX"/>
    <property type="match status" value="1"/>
</dbReference>
<reference evidence="2" key="1">
    <citation type="submission" date="2023-03" db="EMBL/GenBank/DDBJ databases">
        <title>Chromosome-scale reference genome and RAD-based genetic map of yellow starthistle (Centaurea solstitialis) reveal putative structural variation and QTLs associated with invader traits.</title>
        <authorList>
            <person name="Reatini B."/>
            <person name="Cang F.A."/>
            <person name="Jiang Q."/>
            <person name="Mckibben M.T.W."/>
            <person name="Barker M.S."/>
            <person name="Rieseberg L.H."/>
            <person name="Dlugosch K.M."/>
        </authorList>
    </citation>
    <scope>NUCLEOTIDE SEQUENCE</scope>
    <source>
        <strain evidence="2">CAN-66</strain>
        <tissue evidence="2">Leaf</tissue>
    </source>
</reference>
<keyword evidence="3" id="KW-1185">Reference proteome</keyword>
<dbReference type="SMART" id="SM00256">
    <property type="entry name" value="FBOX"/>
    <property type="match status" value="1"/>
</dbReference>
<accession>A0AA38TD22</accession>
<organism evidence="2 3">
    <name type="scientific">Centaurea solstitialis</name>
    <name type="common">yellow star-thistle</name>
    <dbReference type="NCBI Taxonomy" id="347529"/>
    <lineage>
        <taxon>Eukaryota</taxon>
        <taxon>Viridiplantae</taxon>
        <taxon>Streptophyta</taxon>
        <taxon>Embryophyta</taxon>
        <taxon>Tracheophyta</taxon>
        <taxon>Spermatophyta</taxon>
        <taxon>Magnoliopsida</taxon>
        <taxon>eudicotyledons</taxon>
        <taxon>Gunneridae</taxon>
        <taxon>Pentapetalae</taxon>
        <taxon>asterids</taxon>
        <taxon>campanulids</taxon>
        <taxon>Asterales</taxon>
        <taxon>Asteraceae</taxon>
        <taxon>Carduoideae</taxon>
        <taxon>Cardueae</taxon>
        <taxon>Centaureinae</taxon>
        <taxon>Centaurea</taxon>
    </lineage>
</organism>
<dbReference type="EMBL" id="JARYMX010000004">
    <property type="protein sequence ID" value="KAJ9551776.1"/>
    <property type="molecule type" value="Genomic_DNA"/>
</dbReference>
<proteinExistence type="predicted"/>
<dbReference type="PANTHER" id="PTHR31672">
    <property type="entry name" value="BNACNNG10540D PROTEIN"/>
    <property type="match status" value="1"/>
</dbReference>
<dbReference type="InterPro" id="IPR001810">
    <property type="entry name" value="F-box_dom"/>
</dbReference>
<protein>
    <recommendedName>
        <fullName evidence="1">F-box domain-containing protein</fullName>
    </recommendedName>
</protein>
<dbReference type="PANTHER" id="PTHR31672:SF13">
    <property type="entry name" value="F-BOX PROTEIN CPR30-LIKE"/>
    <property type="match status" value="1"/>
</dbReference>
<dbReference type="Proteomes" id="UP001172457">
    <property type="component" value="Chromosome 4"/>
</dbReference>
<dbReference type="SUPFAM" id="SSF81383">
    <property type="entry name" value="F-box domain"/>
    <property type="match status" value="1"/>
</dbReference>
<evidence type="ECO:0000313" key="2">
    <source>
        <dbReference type="EMBL" id="KAJ9551776.1"/>
    </source>
</evidence>
<comment type="caution">
    <text evidence="2">The sequence shown here is derived from an EMBL/GenBank/DDBJ whole genome shotgun (WGS) entry which is preliminary data.</text>
</comment>
<gene>
    <name evidence="2" type="ORF">OSB04_015821</name>
</gene>
<dbReference type="InterPro" id="IPR036047">
    <property type="entry name" value="F-box-like_dom_sf"/>
</dbReference>
<name>A0AA38TD22_9ASTR</name>
<dbReference type="InterPro" id="IPR050796">
    <property type="entry name" value="SCF_F-box_component"/>
</dbReference>
<dbReference type="CDD" id="cd22157">
    <property type="entry name" value="F-box_AtFBW1-like"/>
    <property type="match status" value="1"/>
</dbReference>
<dbReference type="Pfam" id="PF00646">
    <property type="entry name" value="F-box"/>
    <property type="match status" value="1"/>
</dbReference>
<dbReference type="AlphaFoldDB" id="A0AA38TD22"/>
<dbReference type="Gene3D" id="1.20.1280.50">
    <property type="match status" value="1"/>
</dbReference>
<evidence type="ECO:0000259" key="1">
    <source>
        <dbReference type="PROSITE" id="PS50181"/>
    </source>
</evidence>
<feature type="domain" description="F-box" evidence="1">
    <location>
        <begin position="1"/>
        <end position="48"/>
    </location>
</feature>
<dbReference type="InterPro" id="IPR017451">
    <property type="entry name" value="F-box-assoc_interact_dom"/>
</dbReference>
<evidence type="ECO:0000313" key="3">
    <source>
        <dbReference type="Proteomes" id="UP001172457"/>
    </source>
</evidence>
<dbReference type="NCBIfam" id="TIGR01640">
    <property type="entry name" value="F_box_assoc_1"/>
    <property type="match status" value="1"/>
</dbReference>